<gene>
    <name evidence="2" type="ORF">J2X19_003928</name>
</gene>
<protein>
    <submittedName>
        <fullName evidence="2">Membrane protein</fullName>
    </submittedName>
</protein>
<evidence type="ECO:0000313" key="2">
    <source>
        <dbReference type="EMBL" id="MDR7379234.1"/>
    </source>
</evidence>
<keyword evidence="1" id="KW-0812">Transmembrane</keyword>
<feature type="transmembrane region" description="Helical" evidence="1">
    <location>
        <begin position="31"/>
        <end position="50"/>
    </location>
</feature>
<comment type="caution">
    <text evidence="2">The sequence shown here is derived from an EMBL/GenBank/DDBJ whole genome shotgun (WGS) entry which is preliminary data.</text>
</comment>
<dbReference type="Proteomes" id="UP001180487">
    <property type="component" value="Unassembled WGS sequence"/>
</dbReference>
<dbReference type="RefSeq" id="WP_116607456.1">
    <property type="nucleotide sequence ID" value="NZ_JAVDXT010000004.1"/>
</dbReference>
<keyword evidence="1" id="KW-1133">Transmembrane helix</keyword>
<feature type="transmembrane region" description="Helical" evidence="1">
    <location>
        <begin position="56"/>
        <end position="76"/>
    </location>
</feature>
<evidence type="ECO:0000256" key="1">
    <source>
        <dbReference type="SAM" id="Phobius"/>
    </source>
</evidence>
<dbReference type="Pfam" id="PF10003">
    <property type="entry name" value="DUF2244"/>
    <property type="match status" value="1"/>
</dbReference>
<reference evidence="2 3" key="1">
    <citation type="submission" date="2023-07" db="EMBL/GenBank/DDBJ databases">
        <title>Sorghum-associated microbial communities from plants grown in Nebraska, USA.</title>
        <authorList>
            <person name="Schachtman D."/>
        </authorList>
    </citation>
    <scope>NUCLEOTIDE SEQUENCE [LARGE SCALE GENOMIC DNA]</scope>
    <source>
        <strain evidence="2 3">BE313</strain>
    </source>
</reference>
<proteinExistence type="predicted"/>
<dbReference type="InterPro" id="IPR019253">
    <property type="entry name" value="DUF2244_TM"/>
</dbReference>
<organism evidence="2 3">
    <name type="scientific">Rhodoferax ferrireducens</name>
    <dbReference type="NCBI Taxonomy" id="192843"/>
    <lineage>
        <taxon>Bacteria</taxon>
        <taxon>Pseudomonadati</taxon>
        <taxon>Pseudomonadota</taxon>
        <taxon>Betaproteobacteria</taxon>
        <taxon>Burkholderiales</taxon>
        <taxon>Comamonadaceae</taxon>
        <taxon>Rhodoferax</taxon>
    </lineage>
</organism>
<dbReference type="EMBL" id="JAVDXT010000004">
    <property type="protein sequence ID" value="MDR7379234.1"/>
    <property type="molecule type" value="Genomic_DNA"/>
</dbReference>
<keyword evidence="1" id="KW-0472">Membrane</keyword>
<name>A0ABU2CD41_9BURK</name>
<accession>A0ABU2CD41</accession>
<keyword evidence="3" id="KW-1185">Reference proteome</keyword>
<evidence type="ECO:0000313" key="3">
    <source>
        <dbReference type="Proteomes" id="UP001180487"/>
    </source>
</evidence>
<sequence length="158" mass="17586">MSNLVFRFATVSGQNIHWFLKRNCSVTPAQLGWMYASICVVSLAIATFFWAQGATLVLGFAWLELAAVGTAFLVYARHASDGERISLQGTQLVVELENGGHLERAEFRREWVRIEPKTGDRSLIEVSGQGRSVEVGRYVSPELRSALAREIRMALRSA</sequence>